<feature type="transmembrane region" description="Helical" evidence="10">
    <location>
        <begin position="879"/>
        <end position="897"/>
    </location>
</feature>
<dbReference type="PANTHER" id="PTHR42861">
    <property type="entry name" value="CALCIUM-TRANSPORTING ATPASE"/>
    <property type="match status" value="1"/>
</dbReference>
<dbReference type="Gene3D" id="3.40.1110.10">
    <property type="entry name" value="Calcium-transporting ATPase, cytoplasmic domain N"/>
    <property type="match status" value="1"/>
</dbReference>
<dbReference type="GO" id="GO:0005524">
    <property type="term" value="F:ATP binding"/>
    <property type="evidence" value="ECO:0007669"/>
    <property type="project" value="UniProtKB-KW"/>
</dbReference>
<proteinExistence type="predicted"/>
<keyword evidence="13" id="KW-1185">Reference proteome</keyword>
<evidence type="ECO:0000256" key="9">
    <source>
        <dbReference type="ARBA" id="ARBA00023136"/>
    </source>
</evidence>
<dbReference type="Pfam" id="PF00689">
    <property type="entry name" value="Cation_ATPase_C"/>
    <property type="match status" value="1"/>
</dbReference>
<dbReference type="GO" id="GO:0015662">
    <property type="term" value="F:P-type ion transporter activity"/>
    <property type="evidence" value="ECO:0007669"/>
    <property type="project" value="UniProtKB-ARBA"/>
</dbReference>
<dbReference type="PRINTS" id="PR00120">
    <property type="entry name" value="HATPASE"/>
</dbReference>
<protein>
    <submittedName>
        <fullName evidence="12">Magnesium-transporting ATPase (P-type)</fullName>
    </submittedName>
</protein>
<evidence type="ECO:0000313" key="13">
    <source>
        <dbReference type="Proteomes" id="UP000532440"/>
    </source>
</evidence>
<dbReference type="GO" id="GO:0012505">
    <property type="term" value="C:endomembrane system"/>
    <property type="evidence" value="ECO:0007669"/>
    <property type="project" value="UniProtKB-SubCell"/>
</dbReference>
<evidence type="ECO:0000259" key="11">
    <source>
        <dbReference type="SMART" id="SM00831"/>
    </source>
</evidence>
<feature type="transmembrane region" description="Helical" evidence="10">
    <location>
        <begin position="842"/>
        <end position="859"/>
    </location>
</feature>
<comment type="caution">
    <text evidence="12">The sequence shown here is derived from an EMBL/GenBank/DDBJ whole genome shotgun (WGS) entry which is preliminary data.</text>
</comment>
<evidence type="ECO:0000256" key="10">
    <source>
        <dbReference type="SAM" id="Phobius"/>
    </source>
</evidence>
<gene>
    <name evidence="12" type="ORF">HNQ70_002954</name>
</gene>
<keyword evidence="8 10" id="KW-1133">Transmembrane helix</keyword>
<dbReference type="PRINTS" id="PR00119">
    <property type="entry name" value="CATATPASE"/>
</dbReference>
<evidence type="ECO:0000256" key="8">
    <source>
        <dbReference type="ARBA" id="ARBA00022989"/>
    </source>
</evidence>
<feature type="transmembrane region" description="Helical" evidence="10">
    <location>
        <begin position="730"/>
        <end position="748"/>
    </location>
</feature>
<dbReference type="SUPFAM" id="SSF81653">
    <property type="entry name" value="Calcium ATPase, transduction domain A"/>
    <property type="match status" value="1"/>
</dbReference>
<dbReference type="PROSITE" id="PS00154">
    <property type="entry name" value="ATPASE_E1_E2"/>
    <property type="match status" value="1"/>
</dbReference>
<dbReference type="Pfam" id="PF13246">
    <property type="entry name" value="Cation_ATPase"/>
    <property type="match status" value="1"/>
</dbReference>
<evidence type="ECO:0000256" key="7">
    <source>
        <dbReference type="ARBA" id="ARBA00022967"/>
    </source>
</evidence>
<dbReference type="FunFam" id="3.40.1110.10:FF:000094">
    <property type="entry name" value="Cation-transporting P-type ATPase"/>
    <property type="match status" value="1"/>
</dbReference>
<dbReference type="InterPro" id="IPR036412">
    <property type="entry name" value="HAD-like_sf"/>
</dbReference>
<dbReference type="AlphaFoldDB" id="A0A7W8HK45"/>
<accession>A0A7W8HK45</accession>
<feature type="domain" description="Cation-transporting P-type ATPase N-terminal" evidence="11">
    <location>
        <begin position="13"/>
        <end position="87"/>
    </location>
</feature>
<dbReference type="SMART" id="SM00831">
    <property type="entry name" value="Cation_ATPase_N"/>
    <property type="match status" value="1"/>
</dbReference>
<dbReference type="SUPFAM" id="SSF81665">
    <property type="entry name" value="Calcium ATPase, transmembrane domain M"/>
    <property type="match status" value="1"/>
</dbReference>
<dbReference type="Gene3D" id="3.40.50.1000">
    <property type="entry name" value="HAD superfamily/HAD-like"/>
    <property type="match status" value="1"/>
</dbReference>
<name>A0A7W8HK45_9BURK</name>
<keyword evidence="9 10" id="KW-0472">Membrane</keyword>
<evidence type="ECO:0000256" key="5">
    <source>
        <dbReference type="ARBA" id="ARBA00022840"/>
    </source>
</evidence>
<keyword evidence="5" id="KW-0067">ATP-binding</keyword>
<feature type="transmembrane region" description="Helical" evidence="10">
    <location>
        <begin position="281"/>
        <end position="307"/>
    </location>
</feature>
<sequence length="941" mass="98447">MTEAQHSPHATREWHASSAEAALAQLGVDGGRGLDPAEAQARLERFGPNRLAAAAVRPAWKRLLLQFHNVLIYVMLVAAAVTAALGHWIDTGVLLAAVVVNALIGFIQEGKAEDALAAIRQMLSLRASVLRGGERLQLDADLLVPGDIVTLVSGDKVPADLRLIRAKGVRAEEAALTGESVAVGKDLAPVAADAQLGDRTCMLYSGTLVASGVAVGLVVETGARTELGRIGTMLEEVHQTTTPLLRQIAGFSRWLALAIVLLSAGAFALGVLWRGQAPSEMFMMAVALAASAIPEGLPAIMTITLALGVRRMARRSAIVRHLPAVETLGSVTVICSDKTGTLTCNEMTVRRVATAERVFEVGGAGYAPEGGFHLEGAPADPADHPALAEVARVALLCNDAALRREGDAWLLDGDPTEGALLTLGLKAGLDGAHERAAWPRLDAIPFESEHRFMATLHHDHAGRAFVFVKGAPERVLDMCAAQRAGGADAALDPDYWRRAATDFAARSLRVLAVAVRPVDAGKRTLDFADADSGFTMLAMLGSMDPPREEAIAAVAECAAAGIRVKMITGDHAETARAIGASLGIGAGRPALTGAEIELMDDATLRGVVGDIDVFARASPEHKLRLVEALQAQGEVVAMTGDGVNDAPALKRADVGIAMGHKGTEAAKEAADVVLADDNFATIGNAVREGRGIYDNIRKFILFMLPTNGGEALVVLAAILTGIALPLTPAQVLWINLATSSTLGLALAFERTEPGVMLRPPRDPREPLLSGFFVWRVLFVSVLMMTGALGLFLWELGRGASLETARTMAVTAVVAAEMFYLVSSRYIERSALSLEGLTGNRQVLMAIGVCAALQLGFVHAPPLQAVFGSTHLDAAEWGRALLAGAFVFAVAEIEKAVIRARRARRDAGSAGSAGSAGGGRSCAGDAPATGAAVLSRAAQPPR</sequence>
<evidence type="ECO:0000256" key="6">
    <source>
        <dbReference type="ARBA" id="ARBA00022842"/>
    </source>
</evidence>
<dbReference type="InterPro" id="IPR023214">
    <property type="entry name" value="HAD_sf"/>
</dbReference>
<dbReference type="InterPro" id="IPR059000">
    <property type="entry name" value="ATPase_P-type_domA"/>
</dbReference>
<dbReference type="Gene3D" id="1.20.1110.10">
    <property type="entry name" value="Calcium-transporting ATPase, transmembrane domain"/>
    <property type="match status" value="1"/>
</dbReference>
<evidence type="ECO:0000256" key="2">
    <source>
        <dbReference type="ARBA" id="ARBA00022553"/>
    </source>
</evidence>
<dbReference type="InterPro" id="IPR018303">
    <property type="entry name" value="ATPase_P-typ_P_site"/>
</dbReference>
<dbReference type="CDD" id="cd02080">
    <property type="entry name" value="P-type_ATPase_cation"/>
    <property type="match status" value="1"/>
</dbReference>
<keyword evidence="4" id="KW-0547">Nucleotide-binding</keyword>
<comment type="subcellular location">
    <subcellularLocation>
        <location evidence="1">Endomembrane system</location>
        <topology evidence="1">Multi-pass membrane protein</topology>
    </subcellularLocation>
</comment>
<keyword evidence="7" id="KW-1278">Translocase</keyword>
<feature type="transmembrane region" description="Helical" evidence="10">
    <location>
        <begin position="91"/>
        <end position="107"/>
    </location>
</feature>
<dbReference type="SUPFAM" id="SSF56784">
    <property type="entry name" value="HAD-like"/>
    <property type="match status" value="1"/>
</dbReference>
<feature type="transmembrane region" description="Helical" evidence="10">
    <location>
        <begin position="67"/>
        <end position="85"/>
    </location>
</feature>
<dbReference type="InterPro" id="IPR044492">
    <property type="entry name" value="P_typ_ATPase_HD_dom"/>
</dbReference>
<dbReference type="InterPro" id="IPR023298">
    <property type="entry name" value="ATPase_P-typ_TM_dom_sf"/>
</dbReference>
<evidence type="ECO:0000256" key="3">
    <source>
        <dbReference type="ARBA" id="ARBA00022692"/>
    </source>
</evidence>
<dbReference type="GO" id="GO:0016887">
    <property type="term" value="F:ATP hydrolysis activity"/>
    <property type="evidence" value="ECO:0007669"/>
    <property type="project" value="InterPro"/>
</dbReference>
<feature type="transmembrane region" description="Helical" evidence="10">
    <location>
        <begin position="699"/>
        <end position="724"/>
    </location>
</feature>
<dbReference type="SUPFAM" id="SSF81660">
    <property type="entry name" value="Metal cation-transporting ATPase, ATP-binding domain N"/>
    <property type="match status" value="1"/>
</dbReference>
<feature type="transmembrane region" description="Helical" evidence="10">
    <location>
        <begin position="804"/>
        <end position="821"/>
    </location>
</feature>
<feature type="transmembrane region" description="Helical" evidence="10">
    <location>
        <begin position="768"/>
        <end position="792"/>
    </location>
</feature>
<dbReference type="Pfam" id="PF00122">
    <property type="entry name" value="E1-E2_ATPase"/>
    <property type="match status" value="1"/>
</dbReference>
<keyword evidence="2" id="KW-0597">Phosphoprotein</keyword>
<keyword evidence="3 10" id="KW-0812">Transmembrane</keyword>
<evidence type="ECO:0000313" key="12">
    <source>
        <dbReference type="EMBL" id="MBB5272931.1"/>
    </source>
</evidence>
<reference evidence="12 13" key="1">
    <citation type="submission" date="2020-08" db="EMBL/GenBank/DDBJ databases">
        <title>Genomic Encyclopedia of Type Strains, Phase IV (KMG-IV): sequencing the most valuable type-strain genomes for metagenomic binning, comparative biology and taxonomic classification.</title>
        <authorList>
            <person name="Goeker M."/>
        </authorList>
    </citation>
    <scope>NUCLEOTIDE SEQUENCE [LARGE SCALE GENOMIC DNA]</scope>
    <source>
        <strain evidence="12 13">DSM 29781</strain>
    </source>
</reference>
<dbReference type="GO" id="GO:0016020">
    <property type="term" value="C:membrane"/>
    <property type="evidence" value="ECO:0007669"/>
    <property type="project" value="InterPro"/>
</dbReference>
<dbReference type="Pfam" id="PF08282">
    <property type="entry name" value="Hydrolase_3"/>
    <property type="match status" value="1"/>
</dbReference>
<evidence type="ECO:0000256" key="4">
    <source>
        <dbReference type="ARBA" id="ARBA00022741"/>
    </source>
</evidence>
<dbReference type="EMBL" id="JACHGB010000005">
    <property type="protein sequence ID" value="MBB5272931.1"/>
    <property type="molecule type" value="Genomic_DNA"/>
</dbReference>
<dbReference type="InterPro" id="IPR001757">
    <property type="entry name" value="P_typ_ATPase"/>
</dbReference>
<dbReference type="InterPro" id="IPR004014">
    <property type="entry name" value="ATPase_P-typ_cation-transptr_N"/>
</dbReference>
<dbReference type="FunFam" id="2.70.150.10:FF:000160">
    <property type="entry name" value="Sarcoplasmic/endoplasmic reticulum calcium ATPase 1"/>
    <property type="match status" value="1"/>
</dbReference>
<dbReference type="NCBIfam" id="TIGR01494">
    <property type="entry name" value="ATPase_P-type"/>
    <property type="match status" value="2"/>
</dbReference>
<dbReference type="Gene3D" id="2.70.150.10">
    <property type="entry name" value="Calcium-transporting ATPase, cytoplasmic transduction domain A"/>
    <property type="match status" value="1"/>
</dbReference>
<dbReference type="InterPro" id="IPR006068">
    <property type="entry name" value="ATPase_P-typ_cation-transptr_C"/>
</dbReference>
<dbReference type="RefSeq" id="WP_183968950.1">
    <property type="nucleotide sequence ID" value="NZ_BAABEW010000024.1"/>
</dbReference>
<dbReference type="SFLD" id="SFLDF00027">
    <property type="entry name" value="p-type_atpase"/>
    <property type="match status" value="1"/>
</dbReference>
<dbReference type="Proteomes" id="UP000532440">
    <property type="component" value="Unassembled WGS sequence"/>
</dbReference>
<dbReference type="InterPro" id="IPR008250">
    <property type="entry name" value="ATPase_P-typ_transduc_dom_A_sf"/>
</dbReference>
<dbReference type="SFLD" id="SFLDG00002">
    <property type="entry name" value="C1.7:_P-type_atpase_like"/>
    <property type="match status" value="1"/>
</dbReference>
<evidence type="ECO:0000256" key="1">
    <source>
        <dbReference type="ARBA" id="ARBA00004127"/>
    </source>
</evidence>
<dbReference type="SFLD" id="SFLDS00003">
    <property type="entry name" value="Haloacid_Dehalogenase"/>
    <property type="match status" value="1"/>
</dbReference>
<feature type="transmembrane region" description="Helical" evidence="10">
    <location>
        <begin position="254"/>
        <end position="275"/>
    </location>
</feature>
<dbReference type="InterPro" id="IPR023299">
    <property type="entry name" value="ATPase_P-typ_cyto_dom_N"/>
</dbReference>
<keyword evidence="6" id="KW-0460">Magnesium</keyword>
<dbReference type="Pfam" id="PF00690">
    <property type="entry name" value="Cation_ATPase_N"/>
    <property type="match status" value="1"/>
</dbReference>
<organism evidence="12 13">
    <name type="scientific">Quisquiliibacterium transsilvanicum</name>
    <dbReference type="NCBI Taxonomy" id="1549638"/>
    <lineage>
        <taxon>Bacteria</taxon>
        <taxon>Pseudomonadati</taxon>
        <taxon>Pseudomonadota</taxon>
        <taxon>Betaproteobacteria</taxon>
        <taxon>Burkholderiales</taxon>
        <taxon>Burkholderiaceae</taxon>
        <taxon>Quisquiliibacterium</taxon>
    </lineage>
</organism>